<feature type="domain" description="DUF7919" evidence="1">
    <location>
        <begin position="4"/>
        <end position="112"/>
    </location>
</feature>
<proteinExistence type="predicted"/>
<dbReference type="InterPro" id="IPR057679">
    <property type="entry name" value="DUF7919"/>
</dbReference>
<dbReference type="EMBL" id="JACHBC010000041">
    <property type="protein sequence ID" value="MBB5564869.1"/>
    <property type="molecule type" value="Genomic_DNA"/>
</dbReference>
<name>A0A7W9CYQ3_9HYPH</name>
<organism evidence="2 3">
    <name type="scientific">Rhizobium lentis</name>
    <dbReference type="NCBI Taxonomy" id="1138194"/>
    <lineage>
        <taxon>Bacteria</taxon>
        <taxon>Pseudomonadati</taxon>
        <taxon>Pseudomonadota</taxon>
        <taxon>Alphaproteobacteria</taxon>
        <taxon>Hyphomicrobiales</taxon>
        <taxon>Rhizobiaceae</taxon>
        <taxon>Rhizobium/Agrobacterium group</taxon>
        <taxon>Rhizobium</taxon>
    </lineage>
</organism>
<keyword evidence="3" id="KW-1185">Reference proteome</keyword>
<sequence length="145" mass="16298">MANFRDLERLGTRSDDTVLFGVGWLSRDMKYATGEVAPNFYEKLTELCRNPWQPFATVGFHSCDLCQYDGVPFKGELYIPGQGRIYVSPVGVAHYIATHWYSPPAVFVQAVLDCPPMQSMDYKKKLLANGGRGLTRAFNEPSQPI</sequence>
<dbReference type="Pfam" id="PF25535">
    <property type="entry name" value="DUF7919"/>
    <property type="match status" value="1"/>
</dbReference>
<evidence type="ECO:0000313" key="2">
    <source>
        <dbReference type="EMBL" id="MBB5564869.1"/>
    </source>
</evidence>
<dbReference type="Proteomes" id="UP000528824">
    <property type="component" value="Unassembled WGS sequence"/>
</dbReference>
<evidence type="ECO:0000259" key="1">
    <source>
        <dbReference type="Pfam" id="PF25535"/>
    </source>
</evidence>
<comment type="caution">
    <text evidence="2">The sequence shown here is derived from an EMBL/GenBank/DDBJ whole genome shotgun (WGS) entry which is preliminary data.</text>
</comment>
<dbReference type="AlphaFoldDB" id="A0A7W9CYQ3"/>
<reference evidence="2 3" key="1">
    <citation type="submission" date="2020-08" db="EMBL/GenBank/DDBJ databases">
        <title>Genomic Encyclopedia of Type Strains, Phase IV (KMG-V): Genome sequencing to study the core and pangenomes of soil and plant-associated prokaryotes.</title>
        <authorList>
            <person name="Whitman W."/>
        </authorList>
    </citation>
    <scope>NUCLEOTIDE SEQUENCE [LARGE SCALE GENOMIC DNA]</scope>
    <source>
        <strain evidence="2 3">SEMIA 4034</strain>
    </source>
</reference>
<dbReference type="RefSeq" id="WP_183920484.1">
    <property type="nucleotide sequence ID" value="NZ_JACHBB010000042.1"/>
</dbReference>
<accession>A0A7W9CYQ3</accession>
<protein>
    <recommendedName>
        <fullName evidence="1">DUF7919 domain-containing protein</fullName>
    </recommendedName>
</protein>
<gene>
    <name evidence="2" type="ORF">GGI59_006587</name>
</gene>
<evidence type="ECO:0000313" key="3">
    <source>
        <dbReference type="Proteomes" id="UP000528824"/>
    </source>
</evidence>